<dbReference type="Proteomes" id="UP000186720">
    <property type="component" value="Unassembled WGS sequence"/>
</dbReference>
<proteinExistence type="predicted"/>
<dbReference type="GO" id="GO:0016887">
    <property type="term" value="F:ATP hydrolysis activity"/>
    <property type="evidence" value="ECO:0007669"/>
    <property type="project" value="InterPro"/>
</dbReference>
<name>A0A1Q5ZZL1_9SPHI</name>
<dbReference type="InterPro" id="IPR027417">
    <property type="entry name" value="P-loop_NTPase"/>
</dbReference>
<dbReference type="STRING" id="1302689.RG47T_2647"/>
<dbReference type="InterPro" id="IPR003593">
    <property type="entry name" value="AAA+_ATPase"/>
</dbReference>
<feature type="domain" description="ABC transporter" evidence="3">
    <location>
        <begin position="6"/>
        <end position="255"/>
    </location>
</feature>
<dbReference type="RefSeq" id="WP_074489842.1">
    <property type="nucleotide sequence ID" value="NZ_FPAM01000015.1"/>
</dbReference>
<keyword evidence="2" id="KW-0067">ATP-binding</keyword>
<evidence type="ECO:0000256" key="1">
    <source>
        <dbReference type="ARBA" id="ARBA00022741"/>
    </source>
</evidence>
<dbReference type="PROSITE" id="PS50893">
    <property type="entry name" value="ABC_TRANSPORTER_2"/>
    <property type="match status" value="2"/>
</dbReference>
<evidence type="ECO:0000313" key="5">
    <source>
        <dbReference type="Proteomes" id="UP000186720"/>
    </source>
</evidence>
<dbReference type="InterPro" id="IPR003439">
    <property type="entry name" value="ABC_transporter-like_ATP-bd"/>
</dbReference>
<protein>
    <recommendedName>
        <fullName evidence="3">ABC transporter domain-containing protein</fullName>
    </recommendedName>
</protein>
<accession>A0A1Q5ZZL1</accession>
<feature type="domain" description="ABC transporter" evidence="3">
    <location>
        <begin position="277"/>
        <end position="503"/>
    </location>
</feature>
<keyword evidence="1" id="KW-0547">Nucleotide-binding</keyword>
<gene>
    <name evidence="4" type="ORF">RG47T_2647</name>
</gene>
<evidence type="ECO:0000259" key="3">
    <source>
        <dbReference type="PROSITE" id="PS50893"/>
    </source>
</evidence>
<dbReference type="AlphaFoldDB" id="A0A1Q5ZZL1"/>
<dbReference type="GO" id="GO:0005524">
    <property type="term" value="F:ATP binding"/>
    <property type="evidence" value="ECO:0007669"/>
    <property type="project" value="UniProtKB-KW"/>
</dbReference>
<evidence type="ECO:0000313" key="4">
    <source>
        <dbReference type="EMBL" id="OKS87188.1"/>
    </source>
</evidence>
<dbReference type="SMART" id="SM00382">
    <property type="entry name" value="AAA"/>
    <property type="match status" value="2"/>
</dbReference>
<dbReference type="SUPFAM" id="SSF52540">
    <property type="entry name" value="P-loop containing nucleoside triphosphate hydrolases"/>
    <property type="match status" value="2"/>
</dbReference>
<dbReference type="OrthoDB" id="9789994at2"/>
<organism evidence="4 5">
    <name type="scientific">Mucilaginibacter polytrichastri</name>
    <dbReference type="NCBI Taxonomy" id="1302689"/>
    <lineage>
        <taxon>Bacteria</taxon>
        <taxon>Pseudomonadati</taxon>
        <taxon>Bacteroidota</taxon>
        <taxon>Sphingobacteriia</taxon>
        <taxon>Sphingobacteriales</taxon>
        <taxon>Sphingobacteriaceae</taxon>
        <taxon>Mucilaginibacter</taxon>
    </lineage>
</organism>
<dbReference type="Gene3D" id="3.40.50.300">
    <property type="entry name" value="P-loop containing nucleotide triphosphate hydrolases"/>
    <property type="match status" value="2"/>
</dbReference>
<dbReference type="Pfam" id="PF00005">
    <property type="entry name" value="ABC_tran"/>
    <property type="match status" value="2"/>
</dbReference>
<dbReference type="PANTHER" id="PTHR43158">
    <property type="entry name" value="SKFA PEPTIDE EXPORT ATP-BINDING PROTEIN SKFE"/>
    <property type="match status" value="1"/>
</dbReference>
<evidence type="ECO:0000256" key="2">
    <source>
        <dbReference type="ARBA" id="ARBA00022840"/>
    </source>
</evidence>
<reference evidence="4 5" key="1">
    <citation type="submission" date="2016-11" db="EMBL/GenBank/DDBJ databases">
        <title>Whole Genome Sequencing of Mucilaginibacter polytrichastri RG4-7(T) isolated from the moss sample.</title>
        <authorList>
            <person name="Li Y."/>
        </authorList>
    </citation>
    <scope>NUCLEOTIDE SEQUENCE [LARGE SCALE GENOMIC DNA]</scope>
    <source>
        <strain evidence="4 5">RG4-7</strain>
    </source>
</reference>
<sequence length="503" mass="56347">MNAPLITLSRISAAIQGKKVLDDVSLIVNPGQHWAVIGKSGSGKSVLLKAIVGKQSITAGSIEHNFKPAHQQHTAETLASQRMALIESRHHFKNFSNTADFYYQQRYNSSDSEDALTVEQYLNAILAHVTEAHYWTLEKALDRLRLTDLYQKQLIKLSNGETKRLRIAAALVKNPTLLLLDQPMTGLDLNSRQYFNTLLQEIAASGITIVMATSPHEIPDMIQKVAVLENGKLTQTLTPAETAAQHFSWASSTPDVDEAEIASLLSLTENPTFEWIIKMSDVNVRYGEIQVLHNITWQVKQGERWALLGPNGAGKSTLLSLAYGDNPQAYANDIILFDKKRGTGESIWDIKRKCGFVSPELYQFFPMDNSCAQVIESGFYDTLGLFRQSDPSRAAIVLRWMKVFDIDKYARQLLKNVPASAQRLCLLARALVKNPTLLILDEPCQGMDNQQQQLFKHLVDTICSKSNITLIYVTHYPHEIPNAVDRYMHLQKGEVARVETVSS</sequence>
<comment type="caution">
    <text evidence="4">The sequence shown here is derived from an EMBL/GenBank/DDBJ whole genome shotgun (WGS) entry which is preliminary data.</text>
</comment>
<keyword evidence="5" id="KW-1185">Reference proteome</keyword>
<dbReference type="EMBL" id="MPPL01000001">
    <property type="protein sequence ID" value="OKS87188.1"/>
    <property type="molecule type" value="Genomic_DNA"/>
</dbReference>
<dbReference type="PANTHER" id="PTHR43158:SF2">
    <property type="entry name" value="SKFA PEPTIDE EXPORT ATP-BINDING PROTEIN SKFE"/>
    <property type="match status" value="1"/>
</dbReference>